<feature type="region of interest" description="Disordered" evidence="1">
    <location>
        <begin position="300"/>
        <end position="346"/>
    </location>
</feature>
<dbReference type="Pfam" id="PF17667">
    <property type="entry name" value="Pkinase_fungal"/>
    <property type="match status" value="1"/>
</dbReference>
<organism evidence="3 4">
    <name type="scientific">Mycena metata</name>
    <dbReference type="NCBI Taxonomy" id="1033252"/>
    <lineage>
        <taxon>Eukaryota</taxon>
        <taxon>Fungi</taxon>
        <taxon>Dikarya</taxon>
        <taxon>Basidiomycota</taxon>
        <taxon>Agaricomycotina</taxon>
        <taxon>Agaricomycetes</taxon>
        <taxon>Agaricomycetidae</taxon>
        <taxon>Agaricales</taxon>
        <taxon>Marasmiineae</taxon>
        <taxon>Mycenaceae</taxon>
        <taxon>Mycena</taxon>
    </lineage>
</organism>
<evidence type="ECO:0000259" key="2">
    <source>
        <dbReference type="Pfam" id="PF17667"/>
    </source>
</evidence>
<dbReference type="InterPro" id="IPR040976">
    <property type="entry name" value="Pkinase_fungal"/>
</dbReference>
<name>A0AAD7HUY4_9AGAR</name>
<comment type="caution">
    <text evidence="3">The sequence shown here is derived from an EMBL/GenBank/DDBJ whole genome shotgun (WGS) entry which is preliminary data.</text>
</comment>
<keyword evidence="4" id="KW-1185">Reference proteome</keyword>
<dbReference type="Proteomes" id="UP001215598">
    <property type="component" value="Unassembled WGS sequence"/>
</dbReference>
<reference evidence="3" key="1">
    <citation type="submission" date="2023-03" db="EMBL/GenBank/DDBJ databases">
        <title>Massive genome expansion in bonnet fungi (Mycena s.s.) driven by repeated elements and novel gene families across ecological guilds.</title>
        <authorList>
            <consortium name="Lawrence Berkeley National Laboratory"/>
            <person name="Harder C.B."/>
            <person name="Miyauchi S."/>
            <person name="Viragh M."/>
            <person name="Kuo A."/>
            <person name="Thoen E."/>
            <person name="Andreopoulos B."/>
            <person name="Lu D."/>
            <person name="Skrede I."/>
            <person name="Drula E."/>
            <person name="Henrissat B."/>
            <person name="Morin E."/>
            <person name="Kohler A."/>
            <person name="Barry K."/>
            <person name="LaButti K."/>
            <person name="Morin E."/>
            <person name="Salamov A."/>
            <person name="Lipzen A."/>
            <person name="Mereny Z."/>
            <person name="Hegedus B."/>
            <person name="Baldrian P."/>
            <person name="Stursova M."/>
            <person name="Weitz H."/>
            <person name="Taylor A."/>
            <person name="Grigoriev I.V."/>
            <person name="Nagy L.G."/>
            <person name="Martin F."/>
            <person name="Kauserud H."/>
        </authorList>
    </citation>
    <scope>NUCLEOTIDE SEQUENCE</scope>
    <source>
        <strain evidence="3">CBHHK182m</strain>
    </source>
</reference>
<feature type="domain" description="Fungal-type protein kinase" evidence="2">
    <location>
        <begin position="435"/>
        <end position="575"/>
    </location>
</feature>
<evidence type="ECO:0000313" key="3">
    <source>
        <dbReference type="EMBL" id="KAJ7727931.1"/>
    </source>
</evidence>
<protein>
    <recommendedName>
        <fullName evidence="2">Fungal-type protein kinase domain-containing protein</fullName>
    </recommendedName>
</protein>
<accession>A0AAD7HUY4</accession>
<proteinExistence type="predicted"/>
<evidence type="ECO:0000256" key="1">
    <source>
        <dbReference type="SAM" id="MobiDB-lite"/>
    </source>
</evidence>
<sequence length="708" mass="78284">MKGAELKVLDNYDCVVDAPEFQAAFTAAKVSLEVFKRNSWQPWPVEPATPEHTHGSLAEFLNACVYHGGDALDKSRGSWYDELNFIVYDRVMGDTVANAFPVKPCLLGGNALVASNGSTAKDTLFWSPPSDQDGIRAEIPVEVNDDWPELIFQAATYARCLFSANPSRTFALVIGYNETGGLRFLIFHRGGLTSHVPLLLNTPEGRANALRLVMTLLLWSNPRDAGFVSTSNELEFWIPRPSDPLSPNCIKATTKHILHTSNCVRGRATRVSRLSCQDPDATSVSSAVAVSQASVFRCRSSRPAANSVPSPPTSAPRSRKAADVQPSTEVEEPSTIPIEPRGTHPKHRMEWSLPAGLTNGSQPNMQDVEGRDVVLKASWQTESAKDTEKSMYMAGAGAFGTAVVLYSYEATHPTGEPVSNCLLVPTPESSYDICIGIAHALLGWLSYYQSGWMHRDISIGNVLLTLGEPIAYKPFKFEDKILEALWPPASVDGTTIALDGMDIATESPSQTSAQIAKDISALIGKLEIGSKCTAFVTDGDLAVQWATYFDDEHKHAPRFSPADDVQSFFWVMLWAVLFNNMDQKRCPREVAWRAEMEGADVRAKGDFTARLNGEEFDPEFSGVKYSAVGVQLFPLLQAWWRKQRELEDDWGMVLRQAKRISPESQARFHLHHYHLFALRGVKKFLEIMDEYAPTLKSYGQFAPPSSSW</sequence>
<gene>
    <name evidence="3" type="ORF">B0H16DRAFT_1470743</name>
</gene>
<dbReference type="EMBL" id="JARKIB010000176">
    <property type="protein sequence ID" value="KAJ7727931.1"/>
    <property type="molecule type" value="Genomic_DNA"/>
</dbReference>
<dbReference type="AlphaFoldDB" id="A0AAD7HUY4"/>
<evidence type="ECO:0000313" key="4">
    <source>
        <dbReference type="Proteomes" id="UP001215598"/>
    </source>
</evidence>